<comment type="caution">
    <text evidence="1">The sequence shown here is derived from an EMBL/GenBank/DDBJ whole genome shotgun (WGS) entry which is preliminary data.</text>
</comment>
<evidence type="ECO:0000313" key="2">
    <source>
        <dbReference type="Proteomes" id="UP000054564"/>
    </source>
</evidence>
<proteinExistence type="predicted"/>
<dbReference type="EMBL" id="AJIL01000149">
    <property type="protein sequence ID" value="KNE92966.1"/>
    <property type="molecule type" value="Genomic_DNA"/>
</dbReference>
<keyword evidence="2" id="KW-1185">Reference proteome</keyword>
<protein>
    <submittedName>
        <fullName evidence="1">Uncharacterized protein</fullName>
    </submittedName>
</protein>
<organism evidence="1 2">
    <name type="scientific">Puccinia striiformis f. sp. tritici PST-78</name>
    <dbReference type="NCBI Taxonomy" id="1165861"/>
    <lineage>
        <taxon>Eukaryota</taxon>
        <taxon>Fungi</taxon>
        <taxon>Dikarya</taxon>
        <taxon>Basidiomycota</taxon>
        <taxon>Pucciniomycotina</taxon>
        <taxon>Pucciniomycetes</taxon>
        <taxon>Pucciniales</taxon>
        <taxon>Pucciniaceae</taxon>
        <taxon>Puccinia</taxon>
    </lineage>
</organism>
<dbReference type="Proteomes" id="UP000054564">
    <property type="component" value="Unassembled WGS sequence"/>
</dbReference>
<reference evidence="2" key="1">
    <citation type="submission" date="2014-03" db="EMBL/GenBank/DDBJ databases">
        <title>The Genome Sequence of Puccinia striiformis f. sp. tritici PST-78.</title>
        <authorList>
            <consortium name="The Broad Institute Genome Sequencing Platform"/>
            <person name="Cuomo C."/>
            <person name="Hulbert S."/>
            <person name="Chen X."/>
            <person name="Walker B."/>
            <person name="Young S.K."/>
            <person name="Zeng Q."/>
            <person name="Gargeya S."/>
            <person name="Fitzgerald M."/>
            <person name="Haas B."/>
            <person name="Abouelleil A."/>
            <person name="Alvarado L."/>
            <person name="Arachchi H.M."/>
            <person name="Berlin A.M."/>
            <person name="Chapman S.B."/>
            <person name="Goldberg J."/>
            <person name="Griggs A."/>
            <person name="Gujja S."/>
            <person name="Hansen M."/>
            <person name="Howarth C."/>
            <person name="Imamovic A."/>
            <person name="Larimer J."/>
            <person name="McCowan C."/>
            <person name="Montmayeur A."/>
            <person name="Murphy C."/>
            <person name="Neiman D."/>
            <person name="Pearson M."/>
            <person name="Priest M."/>
            <person name="Roberts A."/>
            <person name="Saif S."/>
            <person name="Shea T."/>
            <person name="Sisk P."/>
            <person name="Sykes S."/>
            <person name="Wortman J."/>
            <person name="Nusbaum C."/>
            <person name="Birren B."/>
        </authorList>
    </citation>
    <scope>NUCLEOTIDE SEQUENCE [LARGE SCALE GENOMIC DNA]</scope>
    <source>
        <strain evidence="2">race PST-78</strain>
    </source>
</reference>
<accession>A0A0L0V1B4</accession>
<gene>
    <name evidence="1" type="ORF">PSTG_13681</name>
</gene>
<sequence length="121" mass="12562">MAQVAISTHCVCVSVSGKEGSGQAHDSQPYAHNQLSGIDQAKVNAIITCDTTGNSAAKLVGGSRPSPPPGTFTWNEVRKAMKMLRRGLNLVPGSGDRAVQAAVINGLSSGSLTEETIEDQK</sequence>
<dbReference type="AlphaFoldDB" id="A0A0L0V1B4"/>
<name>A0A0L0V1B4_9BASI</name>
<evidence type="ECO:0000313" key="1">
    <source>
        <dbReference type="EMBL" id="KNE92966.1"/>
    </source>
</evidence>